<accession>A0A7G2IN73</accession>
<comment type="caution">
    <text evidence="2">The sequence shown here is derived from an EMBL/GenBank/DDBJ whole genome shotgun (WGS) entry which is preliminary data.</text>
</comment>
<sequence>MNFAGTGGNNKANIGNVTLDKTRHITTEAGSGNALTFTNTHGNSAKIGSLSSDNLTTGTNIGTGWDSLTISGSSADMRIVDRLQLASKTIAVTNGATLRTGDHGESTSTAATIADYNVTTQGAGSRVIFDTQGDTAAAQIYNGVISGDGKFERAAGGTTVFTANNTYTGSTTIDQTGTLQLGDGGNTGGVNAVSDIIDNGVLAINRANDVLLGGVISGIGALQQIGNGITRLTGNNTYTGDTTVTSGTLLVKGNQSAATGVTKVSGTATLGGNGVIGGDVLMNDASTLSAGDGGAGTLSINGNLQLGSKNDLRFRTGSSLYARRRAKRSD</sequence>
<evidence type="ECO:0000313" key="3">
    <source>
        <dbReference type="Proteomes" id="UP000019194"/>
    </source>
</evidence>
<dbReference type="Pfam" id="PF12951">
    <property type="entry name" value="PATR"/>
    <property type="match status" value="2"/>
</dbReference>
<dbReference type="SUPFAM" id="SSF51126">
    <property type="entry name" value="Pectin lyase-like"/>
    <property type="match status" value="1"/>
</dbReference>
<evidence type="ECO:0000256" key="1">
    <source>
        <dbReference type="ARBA" id="ARBA00022729"/>
    </source>
</evidence>
<evidence type="ECO:0000313" key="2">
    <source>
        <dbReference type="EMBL" id="CDL37933.1"/>
    </source>
</evidence>
<reference evidence="2 3" key="1">
    <citation type="submission" date="2013-10" db="EMBL/GenBank/DDBJ databases">
        <title>Antibiotic resistance diversity of beta-lactamase producers in the General Hospital Vienna.</title>
        <authorList>
            <person name="Barisic I."/>
            <person name="Mitteregger D."/>
            <person name="Hirschl A.M."/>
            <person name="Noehammer C."/>
            <person name="Wiesinger-Mayr H."/>
        </authorList>
    </citation>
    <scope>NUCLEOTIDE SEQUENCE [LARGE SCALE GENOMIC DNA]</scope>
    <source>
        <strain evidence="2 3">ISC11</strain>
    </source>
</reference>
<dbReference type="AlphaFoldDB" id="A0A7G2IN73"/>
<dbReference type="InterPro" id="IPR013425">
    <property type="entry name" value="Autotrns_rpt"/>
</dbReference>
<organism evidence="2 3">
    <name type="scientific">Citrobacter freundii</name>
    <dbReference type="NCBI Taxonomy" id="546"/>
    <lineage>
        <taxon>Bacteria</taxon>
        <taxon>Pseudomonadati</taxon>
        <taxon>Pseudomonadota</taxon>
        <taxon>Gammaproteobacteria</taxon>
        <taxon>Enterobacterales</taxon>
        <taxon>Enterobacteriaceae</taxon>
        <taxon>Citrobacter</taxon>
        <taxon>Citrobacter freundii complex</taxon>
    </lineage>
</organism>
<dbReference type="NCBIfam" id="TIGR02601">
    <property type="entry name" value="autotrns_rpt"/>
    <property type="match status" value="1"/>
</dbReference>
<dbReference type="InterPro" id="IPR011050">
    <property type="entry name" value="Pectin_lyase_fold/virulence"/>
</dbReference>
<proteinExistence type="predicted"/>
<dbReference type="EMBL" id="CBWP010000032">
    <property type="protein sequence ID" value="CDL37933.1"/>
    <property type="molecule type" value="Genomic_DNA"/>
</dbReference>
<protein>
    <submittedName>
        <fullName evidence="2">Autotransporter, putative</fullName>
    </submittedName>
</protein>
<name>A0A7G2IN73_CITFR</name>
<dbReference type="Proteomes" id="UP000019194">
    <property type="component" value="Unassembled WGS sequence"/>
</dbReference>
<keyword evidence="1" id="KW-0732">Signal</keyword>